<dbReference type="InterPro" id="IPR043502">
    <property type="entry name" value="DNA/RNA_pol_sf"/>
</dbReference>
<keyword evidence="2" id="KW-0227">DNA damage</keyword>
<evidence type="ECO:0000313" key="5">
    <source>
        <dbReference type="EMBL" id="WFG39851.1"/>
    </source>
</evidence>
<feature type="region of interest" description="Disordered" evidence="3">
    <location>
        <begin position="11"/>
        <end position="36"/>
    </location>
</feature>
<evidence type="ECO:0000259" key="4">
    <source>
        <dbReference type="Pfam" id="PF00817"/>
    </source>
</evidence>
<accession>A0AAJ5ZH11</accession>
<dbReference type="InterPro" id="IPR050356">
    <property type="entry name" value="SulA_CellDiv_inhibitor"/>
</dbReference>
<organism evidence="5 6">
    <name type="scientific">Candidatus Lucifugimonas marina</name>
    <dbReference type="NCBI Taxonomy" id="3038979"/>
    <lineage>
        <taxon>Bacteria</taxon>
        <taxon>Bacillati</taxon>
        <taxon>Chloroflexota</taxon>
        <taxon>Dehalococcoidia</taxon>
        <taxon>SAR202 cluster</taxon>
        <taxon>Candidatus Lucifugimonadales</taxon>
        <taxon>Candidatus Lucifugimonadaceae</taxon>
        <taxon>Candidatus Lucifugimonas</taxon>
    </lineage>
</organism>
<dbReference type="AlphaFoldDB" id="A0AAJ5ZH11"/>
<comment type="similarity">
    <text evidence="1">Belongs to the DNA polymerase type-Y family.</text>
</comment>
<name>A0AAJ5ZH11_9CHLR</name>
<dbReference type="PANTHER" id="PTHR35369">
    <property type="entry name" value="BLR3025 PROTEIN-RELATED"/>
    <property type="match status" value="1"/>
</dbReference>
<proteinExistence type="inferred from homology"/>
<dbReference type="Pfam" id="PF00817">
    <property type="entry name" value="IMS"/>
    <property type="match status" value="1"/>
</dbReference>
<dbReference type="InterPro" id="IPR043128">
    <property type="entry name" value="Rev_trsase/Diguanyl_cyclase"/>
</dbReference>
<dbReference type="Proteomes" id="UP001219901">
    <property type="component" value="Chromosome"/>
</dbReference>
<keyword evidence="6" id="KW-1185">Reference proteome</keyword>
<reference evidence="5 6" key="1">
    <citation type="submission" date="2019-11" db="EMBL/GenBank/DDBJ databases">
        <authorList>
            <person name="Cho J.-C."/>
        </authorList>
    </citation>
    <scope>NUCLEOTIDE SEQUENCE [LARGE SCALE GENOMIC DNA]</scope>
    <source>
        <strain evidence="5 6">JH1073</strain>
    </source>
</reference>
<evidence type="ECO:0000256" key="3">
    <source>
        <dbReference type="SAM" id="MobiDB-lite"/>
    </source>
</evidence>
<evidence type="ECO:0000313" key="6">
    <source>
        <dbReference type="Proteomes" id="UP001219901"/>
    </source>
</evidence>
<gene>
    <name evidence="5" type="ORF">GKO48_09550</name>
</gene>
<reference evidence="6" key="2">
    <citation type="submission" date="2023-06" db="EMBL/GenBank/DDBJ databases">
        <title>Pangenomics reveal diversification of enzyme families and niche specialization in globally abundant SAR202 bacteria.</title>
        <authorList>
            <person name="Saw J.H.W."/>
        </authorList>
    </citation>
    <scope>NUCLEOTIDE SEQUENCE [LARGE SCALE GENOMIC DNA]</scope>
    <source>
        <strain evidence="6">JH1073</strain>
    </source>
</reference>
<sequence>MRRAITKIKAQTAVVTPRRATRAPSQKAPSAPKNAPKSLACLRIPNFPWQVEVMRKPELSDRSAIVAGKALDLSEELTVSTGTGGTTASKTAAKNSLSSRVVLAASPDLTDVMPGMPLTEATSRHRGVLIIEADTPLYALVFDEIIENLEQLVPDIEAAAPGLAYVGIWGLENLYGDDAHVVRLLAGAIDDFDLRIGVGDNKWLAYAASLLSRANSGRKVTGEPGRFLDQFPVDSLPVPYPLIKRLHAFGLTTMGHIADIPRGPMEAQFGQAGGTAWDLANGIDDRPLMPKRSVPGVSEHLDFPDPTVSMATIVPAIESLLGRAYGRSQLSRRFARQANIQSQVFQHAPWTMRVSFKDPAGNKNQALFAIKSKLDMAEIPGPLEDMRITLSGITGEAGRQESMWKEVKRDTDLQETISQLRSRLRMAPPIYQVRELEPWSRIPERRYALVQLSSSGSGEEEAVKVG</sequence>
<evidence type="ECO:0000256" key="1">
    <source>
        <dbReference type="ARBA" id="ARBA00010945"/>
    </source>
</evidence>
<protein>
    <recommendedName>
        <fullName evidence="4">UmuC domain-containing protein</fullName>
    </recommendedName>
</protein>
<dbReference type="Gene3D" id="3.30.70.270">
    <property type="match status" value="1"/>
</dbReference>
<dbReference type="Gene3D" id="3.40.1170.60">
    <property type="match status" value="1"/>
</dbReference>
<dbReference type="PANTHER" id="PTHR35369:SF2">
    <property type="entry name" value="BLR3025 PROTEIN"/>
    <property type="match status" value="1"/>
</dbReference>
<dbReference type="EMBL" id="CP046147">
    <property type="protein sequence ID" value="WFG39851.1"/>
    <property type="molecule type" value="Genomic_DNA"/>
</dbReference>
<dbReference type="SUPFAM" id="SSF56672">
    <property type="entry name" value="DNA/RNA polymerases"/>
    <property type="match status" value="1"/>
</dbReference>
<dbReference type="Gene3D" id="1.10.150.20">
    <property type="entry name" value="5' to 3' exonuclease, C-terminal subdomain"/>
    <property type="match status" value="1"/>
</dbReference>
<dbReference type="GO" id="GO:0006281">
    <property type="term" value="P:DNA repair"/>
    <property type="evidence" value="ECO:0007669"/>
    <property type="project" value="InterPro"/>
</dbReference>
<evidence type="ECO:0000256" key="2">
    <source>
        <dbReference type="ARBA" id="ARBA00022763"/>
    </source>
</evidence>
<dbReference type="InterPro" id="IPR001126">
    <property type="entry name" value="UmuC"/>
</dbReference>
<dbReference type="RefSeq" id="WP_342853255.1">
    <property type="nucleotide sequence ID" value="NZ_CP046147.1"/>
</dbReference>
<feature type="domain" description="UmuC" evidence="4">
    <location>
        <begin position="45"/>
        <end position="209"/>
    </location>
</feature>